<feature type="coiled-coil region" evidence="1">
    <location>
        <begin position="69"/>
        <end position="131"/>
    </location>
</feature>
<dbReference type="Proteomes" id="UP000692954">
    <property type="component" value="Unassembled WGS sequence"/>
</dbReference>
<evidence type="ECO:0000256" key="2">
    <source>
        <dbReference type="SAM" id="MobiDB-lite"/>
    </source>
</evidence>
<keyword evidence="1" id="KW-0175">Coiled coil</keyword>
<protein>
    <submittedName>
        <fullName evidence="3">Uncharacterized protein</fullName>
    </submittedName>
</protein>
<organism evidence="3 4">
    <name type="scientific">Paramecium sonneborni</name>
    <dbReference type="NCBI Taxonomy" id="65129"/>
    <lineage>
        <taxon>Eukaryota</taxon>
        <taxon>Sar</taxon>
        <taxon>Alveolata</taxon>
        <taxon>Ciliophora</taxon>
        <taxon>Intramacronucleata</taxon>
        <taxon>Oligohymenophorea</taxon>
        <taxon>Peniculida</taxon>
        <taxon>Parameciidae</taxon>
        <taxon>Paramecium</taxon>
    </lineage>
</organism>
<feature type="region of interest" description="Disordered" evidence="2">
    <location>
        <begin position="175"/>
        <end position="198"/>
    </location>
</feature>
<evidence type="ECO:0000313" key="4">
    <source>
        <dbReference type="Proteomes" id="UP000692954"/>
    </source>
</evidence>
<evidence type="ECO:0000256" key="1">
    <source>
        <dbReference type="SAM" id="Coils"/>
    </source>
</evidence>
<accession>A0A8S1QG89</accession>
<reference evidence="3" key="1">
    <citation type="submission" date="2021-01" db="EMBL/GenBank/DDBJ databases">
        <authorList>
            <consortium name="Genoscope - CEA"/>
            <person name="William W."/>
        </authorList>
    </citation>
    <scope>NUCLEOTIDE SEQUENCE</scope>
</reference>
<dbReference type="OrthoDB" id="292521at2759"/>
<comment type="caution">
    <text evidence="3">The sequence shown here is derived from an EMBL/GenBank/DDBJ whole genome shotgun (WGS) entry which is preliminary data.</text>
</comment>
<evidence type="ECO:0000313" key="3">
    <source>
        <dbReference type="EMBL" id="CAD8114988.1"/>
    </source>
</evidence>
<dbReference type="AlphaFoldDB" id="A0A8S1QG89"/>
<dbReference type="EMBL" id="CAJJDN010000107">
    <property type="protein sequence ID" value="CAD8114988.1"/>
    <property type="molecule type" value="Genomic_DNA"/>
</dbReference>
<gene>
    <name evidence="3" type="ORF">PSON_ATCC_30995.1.T1070084</name>
</gene>
<keyword evidence="4" id="KW-1185">Reference proteome</keyword>
<name>A0A8S1QG89_9CILI</name>
<proteinExistence type="predicted"/>
<sequence length="198" mass="23347">MQEHIALTIQQLTNLLSNSEQTSNWNCLNTLSQKGQTHLRQHMPKIVSFVDTDEFQETSISSGLQNSENQSIIDKLQELEEENKQLKETLKNYEKKECNWKNQMNDYQLEQIELRRQNQVLQDRLKSIKQTKEQFIKSKKQNGSQRCNFASPFFHQKPDQIKIPINQNLQVRKHTAPSGLNNSSPHRMYHEKKIDKLT</sequence>